<dbReference type="NCBIfam" id="TIGR01575">
    <property type="entry name" value="rimI"/>
    <property type="match status" value="1"/>
</dbReference>
<dbReference type="KEGG" id="njp:NEJAP_0543"/>
<name>A0A7R6SV94_9GAMM</name>
<evidence type="ECO:0000256" key="5">
    <source>
        <dbReference type="RuleBase" id="RU363094"/>
    </source>
</evidence>
<dbReference type="PANTHER" id="PTHR43420:SF44">
    <property type="entry name" value="ACETYLTRANSFERASE YPEA"/>
    <property type="match status" value="1"/>
</dbReference>
<organism evidence="7 8">
    <name type="scientific">Neptunomonas japonica JAMM 1380</name>
    <dbReference type="NCBI Taxonomy" id="1441457"/>
    <lineage>
        <taxon>Bacteria</taxon>
        <taxon>Pseudomonadati</taxon>
        <taxon>Pseudomonadota</taxon>
        <taxon>Gammaproteobacteria</taxon>
        <taxon>Oceanospirillales</taxon>
        <taxon>Oceanospirillaceae</taxon>
        <taxon>Neptunomonas</taxon>
    </lineage>
</organism>
<comment type="function">
    <text evidence="5">Acetylates the N-terminal alanine of ribosomal protein bS18.</text>
</comment>
<dbReference type="EMBL" id="AP014546">
    <property type="protein sequence ID" value="BBB28500.1"/>
    <property type="molecule type" value="Genomic_DNA"/>
</dbReference>
<dbReference type="InterPro" id="IPR016181">
    <property type="entry name" value="Acyl_CoA_acyltransferase"/>
</dbReference>
<keyword evidence="2 5" id="KW-0963">Cytoplasm</keyword>
<dbReference type="InterPro" id="IPR000182">
    <property type="entry name" value="GNAT_dom"/>
</dbReference>
<accession>A0A7R6SV94</accession>
<keyword evidence="8" id="KW-1185">Reference proteome</keyword>
<comment type="subcellular location">
    <subcellularLocation>
        <location evidence="5">Cytoplasm</location>
    </subcellularLocation>
</comment>
<feature type="domain" description="N-acetyltransferase" evidence="6">
    <location>
        <begin position="2"/>
        <end position="149"/>
    </location>
</feature>
<comment type="similarity">
    <text evidence="1 5">Belongs to the acetyltransferase family. RimI subfamily.</text>
</comment>
<keyword evidence="3 7" id="KW-0808">Transferase</keyword>
<dbReference type="GO" id="GO:0005737">
    <property type="term" value="C:cytoplasm"/>
    <property type="evidence" value="ECO:0007669"/>
    <property type="project" value="UniProtKB-SubCell"/>
</dbReference>
<dbReference type="Proteomes" id="UP000595332">
    <property type="component" value="Chromosome"/>
</dbReference>
<evidence type="ECO:0000256" key="4">
    <source>
        <dbReference type="ARBA" id="ARBA00023315"/>
    </source>
</evidence>
<dbReference type="PROSITE" id="PS51186">
    <property type="entry name" value="GNAT"/>
    <property type="match status" value="1"/>
</dbReference>
<evidence type="ECO:0000313" key="8">
    <source>
        <dbReference type="Proteomes" id="UP000595332"/>
    </source>
</evidence>
<evidence type="ECO:0000313" key="7">
    <source>
        <dbReference type="EMBL" id="BBB28500.1"/>
    </source>
</evidence>
<dbReference type="InterPro" id="IPR006464">
    <property type="entry name" value="AcTrfase_RimI/Ard1"/>
</dbReference>
<dbReference type="PANTHER" id="PTHR43420">
    <property type="entry name" value="ACETYLTRANSFERASE"/>
    <property type="match status" value="1"/>
</dbReference>
<dbReference type="SUPFAM" id="SSF55729">
    <property type="entry name" value="Acyl-CoA N-acyltransferases (Nat)"/>
    <property type="match status" value="1"/>
</dbReference>
<sequence>MVEFSLLCEGNIASIMPIETRLFAEECWSEGQVKSQLNNPRCLNLAVSISKELLGFVLVSSVLDEAELYQIAILPKAQGLGLATSLLHELVNRLKDLGITRLMLEVRETNTAAVKLYTSFGFVLDGCRKGYYTSLQGREDALLYSYQII</sequence>
<dbReference type="Pfam" id="PF00583">
    <property type="entry name" value="Acetyltransf_1"/>
    <property type="match status" value="1"/>
</dbReference>
<dbReference type="EC" id="2.3.1.266" evidence="5"/>
<gene>
    <name evidence="7" type="primary">rimI</name>
    <name evidence="7" type="ORF">NEJAP_0543</name>
</gene>
<comment type="catalytic activity">
    <reaction evidence="5">
        <text>N-terminal L-alanyl-[ribosomal protein bS18] + acetyl-CoA = N-terminal N(alpha)-acetyl-L-alanyl-[ribosomal protein bS18] + CoA + H(+)</text>
        <dbReference type="Rhea" id="RHEA:43756"/>
        <dbReference type="Rhea" id="RHEA-COMP:10676"/>
        <dbReference type="Rhea" id="RHEA-COMP:10677"/>
        <dbReference type="ChEBI" id="CHEBI:15378"/>
        <dbReference type="ChEBI" id="CHEBI:57287"/>
        <dbReference type="ChEBI" id="CHEBI:57288"/>
        <dbReference type="ChEBI" id="CHEBI:64718"/>
        <dbReference type="ChEBI" id="CHEBI:83683"/>
        <dbReference type="EC" id="2.3.1.266"/>
    </reaction>
</comment>
<dbReference type="Gene3D" id="3.40.630.30">
    <property type="match status" value="1"/>
</dbReference>
<dbReference type="CDD" id="cd04301">
    <property type="entry name" value="NAT_SF"/>
    <property type="match status" value="1"/>
</dbReference>
<reference evidence="7 8" key="1">
    <citation type="journal article" date="2008" name="Int. J. Syst. Evol. Microbiol.">
        <title>Neptunomonas japonica sp. nov., an Osedax japonicus symbiont-like bacterium isolated from sediment adjacent to sperm whale carcasses off Kagoshima, Japan.</title>
        <authorList>
            <person name="Miyazaki M."/>
            <person name="Nogi Y."/>
            <person name="Fujiwara Y."/>
            <person name="Kawato M."/>
            <person name="Kubokawa K."/>
            <person name="Horikoshi K."/>
        </authorList>
    </citation>
    <scope>NUCLEOTIDE SEQUENCE [LARGE SCALE GENOMIC DNA]</scope>
    <source>
        <strain evidence="7 8">JAMM 1380</strain>
    </source>
</reference>
<proteinExistence type="inferred from homology"/>
<keyword evidence="4 7" id="KW-0012">Acyltransferase</keyword>
<dbReference type="AlphaFoldDB" id="A0A7R6SV94"/>
<evidence type="ECO:0000256" key="3">
    <source>
        <dbReference type="ARBA" id="ARBA00022679"/>
    </source>
</evidence>
<protein>
    <recommendedName>
        <fullName evidence="5">[Ribosomal protein bS18]-alanine N-acetyltransferase</fullName>
        <ecNumber evidence="5">2.3.1.266</ecNumber>
    </recommendedName>
</protein>
<dbReference type="GO" id="GO:0008999">
    <property type="term" value="F:protein-N-terminal-alanine acetyltransferase activity"/>
    <property type="evidence" value="ECO:0007669"/>
    <property type="project" value="UniProtKB-EC"/>
</dbReference>
<dbReference type="InterPro" id="IPR050680">
    <property type="entry name" value="YpeA/RimI_acetyltransf"/>
</dbReference>
<evidence type="ECO:0000256" key="1">
    <source>
        <dbReference type="ARBA" id="ARBA00005395"/>
    </source>
</evidence>
<evidence type="ECO:0000259" key="6">
    <source>
        <dbReference type="PROSITE" id="PS51186"/>
    </source>
</evidence>
<evidence type="ECO:0000256" key="2">
    <source>
        <dbReference type="ARBA" id="ARBA00022490"/>
    </source>
</evidence>